<protein>
    <recommendedName>
        <fullName evidence="3">AbiEi antitoxin C-terminal domain-containing protein</fullName>
    </recommendedName>
</protein>
<accession>A0A1J4T4Y8</accession>
<proteinExistence type="predicted"/>
<organism evidence="1 2">
    <name type="scientific">Candidatus Falkowbacteria bacterium CG1_02_37_44</name>
    <dbReference type="NCBI Taxonomy" id="1805146"/>
    <lineage>
        <taxon>Bacteria</taxon>
        <taxon>Candidatus Falkowiibacteriota</taxon>
    </lineage>
</organism>
<evidence type="ECO:0000313" key="2">
    <source>
        <dbReference type="Proteomes" id="UP000183192"/>
    </source>
</evidence>
<dbReference type="AlphaFoldDB" id="A0A1J4T4Y8"/>
<evidence type="ECO:0008006" key="3">
    <source>
        <dbReference type="Google" id="ProtNLM"/>
    </source>
</evidence>
<dbReference type="STRING" id="1805146.AUJ27_03970"/>
<name>A0A1J4T4Y8_9BACT</name>
<gene>
    <name evidence="1" type="ORF">AUJ27_03970</name>
</gene>
<dbReference type="EMBL" id="MNUU01000075">
    <property type="protein sequence ID" value="OIO06552.1"/>
    <property type="molecule type" value="Genomic_DNA"/>
</dbReference>
<reference evidence="1 2" key="1">
    <citation type="journal article" date="2016" name="Environ. Microbiol.">
        <title>Genomic resolution of a cold subsurface aquifer community provides metabolic insights for novel microbes adapted to high CO concentrations.</title>
        <authorList>
            <person name="Probst A.J."/>
            <person name="Castelle C.J."/>
            <person name="Singh A."/>
            <person name="Brown C.T."/>
            <person name="Anantharaman K."/>
            <person name="Sharon I."/>
            <person name="Hug L.A."/>
            <person name="Burstein D."/>
            <person name="Emerson J.B."/>
            <person name="Thomas B.C."/>
            <person name="Banfield J.F."/>
        </authorList>
    </citation>
    <scope>NUCLEOTIDE SEQUENCE [LARGE SCALE GENOMIC DNA]</scope>
    <source>
        <strain evidence="1">CG1_02_37_44</strain>
    </source>
</reference>
<evidence type="ECO:0000313" key="1">
    <source>
        <dbReference type="EMBL" id="OIO06552.1"/>
    </source>
</evidence>
<comment type="caution">
    <text evidence="1">The sequence shown here is derived from an EMBL/GenBank/DDBJ whole genome shotgun (WGS) entry which is preliminary data.</text>
</comment>
<dbReference type="Proteomes" id="UP000183192">
    <property type="component" value="Unassembled WGS sequence"/>
</dbReference>
<sequence length="195" mass="23232">MEKINYLQFKKSLQAVGKSYFSVNDLKKFYQGSDKNFKVLLSRWHKKEMIFRLIRGYYAFYLSQVDYLHLANEIDPNSYISFEYALYYYNLIDQVPSVVTLATKKRSRTIKAGNLVFEYVRLKSELCFGYDLKEKIYIASPEKALADLFYLLARGKRIAELDTLRLKKINIKKFKEILRHYPHYVFKKAQQALNI</sequence>